<dbReference type="InterPro" id="IPR001254">
    <property type="entry name" value="Trypsin_dom"/>
</dbReference>
<dbReference type="Gene3D" id="2.40.10.10">
    <property type="entry name" value="Trypsin-like serine proteases"/>
    <property type="match status" value="2"/>
</dbReference>
<dbReference type="Pfam" id="PF00089">
    <property type="entry name" value="Trypsin"/>
    <property type="match status" value="1"/>
</dbReference>
<keyword evidence="1" id="KW-0732">Signal</keyword>
<dbReference type="GO" id="GO:0006508">
    <property type="term" value="P:proteolysis"/>
    <property type="evidence" value="ECO:0007669"/>
    <property type="project" value="UniProtKB-KW"/>
</dbReference>
<sequence>MQQTAFGRPLAGSSGPRFGALLPHGAQQATGVPFAGLPQVGALFPYDGNGTGAHFCSGSVVASSGGDIVATAAHCVYDTYAGAYVGGVEFVPGYHDGVQPYGVWQVARALVAPQWIDDADPDYDVAFLVVRQPGSGRRIQDVVGADELGVDASVGGMTQVVGYPLDAQRPVTCTAPVKLFSATQLEFDCGGFPEGTSGGPFLAGVDPATGRSTVVGVIGGYQLGGETPDISYSAYFGDTVAALFRQAEAVG</sequence>
<dbReference type="EC" id="3.4.21.-" evidence="3"/>
<name>A0A8J7WLN7_9ACTN</name>
<keyword evidence="3" id="KW-0378">Hydrolase</keyword>
<keyword evidence="4" id="KW-1185">Reference proteome</keyword>
<evidence type="ECO:0000313" key="3">
    <source>
        <dbReference type="EMBL" id="MBS2964646.1"/>
    </source>
</evidence>
<evidence type="ECO:0000259" key="2">
    <source>
        <dbReference type="Pfam" id="PF00089"/>
    </source>
</evidence>
<evidence type="ECO:0000313" key="4">
    <source>
        <dbReference type="Proteomes" id="UP000677913"/>
    </source>
</evidence>
<accession>A0A8J7WLN7</accession>
<proteinExistence type="predicted"/>
<dbReference type="InterPro" id="IPR009003">
    <property type="entry name" value="Peptidase_S1_PA"/>
</dbReference>
<comment type="caution">
    <text evidence="3">The sequence shown here is derived from an EMBL/GenBank/DDBJ whole genome shotgun (WGS) entry which is preliminary data.</text>
</comment>
<dbReference type="Proteomes" id="UP000677913">
    <property type="component" value="Unassembled WGS sequence"/>
</dbReference>
<dbReference type="PANTHER" id="PTHR15462">
    <property type="entry name" value="SERINE PROTEASE"/>
    <property type="match status" value="1"/>
</dbReference>
<dbReference type="PANTHER" id="PTHR15462:SF8">
    <property type="entry name" value="SERINE PROTEASE"/>
    <property type="match status" value="1"/>
</dbReference>
<organism evidence="3 4">
    <name type="scientific">Actinocrinis puniceicyclus</name>
    <dbReference type="NCBI Taxonomy" id="977794"/>
    <lineage>
        <taxon>Bacteria</taxon>
        <taxon>Bacillati</taxon>
        <taxon>Actinomycetota</taxon>
        <taxon>Actinomycetes</taxon>
        <taxon>Catenulisporales</taxon>
        <taxon>Actinospicaceae</taxon>
        <taxon>Actinocrinis</taxon>
    </lineage>
</organism>
<protein>
    <submittedName>
        <fullName evidence="3">Trypsin-like serine protease</fullName>
        <ecNumber evidence="3">3.4.21.-</ecNumber>
    </submittedName>
</protein>
<keyword evidence="3" id="KW-0645">Protease</keyword>
<dbReference type="AlphaFoldDB" id="A0A8J7WLN7"/>
<dbReference type="RefSeq" id="WP_211469008.1">
    <property type="nucleotide sequence ID" value="NZ_JAGSXH010000056.1"/>
</dbReference>
<gene>
    <name evidence="3" type="ORF">KGA66_16435</name>
</gene>
<reference evidence="3" key="1">
    <citation type="submission" date="2021-04" db="EMBL/GenBank/DDBJ databases">
        <title>Genome based classification of Actinospica acidithermotolerans sp. nov., an actinobacterium isolated from an Indonesian hot spring.</title>
        <authorList>
            <person name="Kusuma A.B."/>
            <person name="Putra K.E."/>
            <person name="Nafisah S."/>
            <person name="Loh J."/>
            <person name="Nouioui I."/>
            <person name="Goodfellow M."/>
        </authorList>
    </citation>
    <scope>NUCLEOTIDE SEQUENCE</scope>
    <source>
        <strain evidence="3">DSM 45618</strain>
    </source>
</reference>
<feature type="domain" description="Peptidase S1" evidence="2">
    <location>
        <begin position="51"/>
        <end position="217"/>
    </location>
</feature>
<evidence type="ECO:0000256" key="1">
    <source>
        <dbReference type="ARBA" id="ARBA00022729"/>
    </source>
</evidence>
<dbReference type="InterPro" id="IPR050966">
    <property type="entry name" value="Glutamyl_endopeptidase"/>
</dbReference>
<dbReference type="InterPro" id="IPR043504">
    <property type="entry name" value="Peptidase_S1_PA_chymotrypsin"/>
</dbReference>
<dbReference type="EMBL" id="JAGSXH010000056">
    <property type="protein sequence ID" value="MBS2964646.1"/>
    <property type="molecule type" value="Genomic_DNA"/>
</dbReference>
<dbReference type="SUPFAM" id="SSF50494">
    <property type="entry name" value="Trypsin-like serine proteases"/>
    <property type="match status" value="1"/>
</dbReference>
<dbReference type="GO" id="GO:0004252">
    <property type="term" value="F:serine-type endopeptidase activity"/>
    <property type="evidence" value="ECO:0007669"/>
    <property type="project" value="InterPro"/>
</dbReference>